<reference evidence="4 5" key="1">
    <citation type="submission" date="2020-08" db="EMBL/GenBank/DDBJ databases">
        <title>Sequencing the genomes of 1000 actinobacteria strains.</title>
        <authorList>
            <person name="Klenk H.-P."/>
        </authorList>
    </citation>
    <scope>NUCLEOTIDE SEQUENCE [LARGE SCALE GENOMIC DNA]</scope>
    <source>
        <strain evidence="4 5">DSM 23040</strain>
    </source>
</reference>
<sequence>MLRDSQGHVKGYLSYMSFDVPLILRVLVMPRPAVIIAEPPPTTGFAVMVAAGIRRIPYVYYAADIWADAAGTLDGTPAIVPAVLGFVERLVWRRAAVVMAISPGVEHRIRELCGDSVEVAMIGNGIRVGDFSADGPERGARSTPVFVYAGTVSEWHGAGIFLEAFRRVREVHPSARLEFFSEGSEKAHLEQVVEETGLGGVSFHSRVGTDELSARLRGAAASLACVRPGQGYDFAIPTKIYASTASGTPVIYAGEGPTVSMIEENRLGWAVDYTPESAAEAMLAAIDEPERVGGPQELRRWTEGNASLEAVAARIVGLVERSLSIRLPRRR</sequence>
<proteinExistence type="predicted"/>
<dbReference type="PANTHER" id="PTHR12526">
    <property type="entry name" value="GLYCOSYLTRANSFERASE"/>
    <property type="match status" value="1"/>
</dbReference>
<accession>A0A839QVC7</accession>
<dbReference type="Pfam" id="PF13579">
    <property type="entry name" value="Glyco_trans_4_4"/>
    <property type="match status" value="1"/>
</dbReference>
<dbReference type="Pfam" id="PF13692">
    <property type="entry name" value="Glyco_trans_1_4"/>
    <property type="match status" value="1"/>
</dbReference>
<comment type="caution">
    <text evidence="4">The sequence shown here is derived from an EMBL/GenBank/DDBJ whole genome shotgun (WGS) entry which is preliminary data.</text>
</comment>
<evidence type="ECO:0000259" key="3">
    <source>
        <dbReference type="Pfam" id="PF13579"/>
    </source>
</evidence>
<feature type="domain" description="Glycosyltransferase subfamily 4-like N-terminal" evidence="3">
    <location>
        <begin position="21"/>
        <end position="125"/>
    </location>
</feature>
<keyword evidence="2 4" id="KW-0808">Transferase</keyword>
<organism evidence="4 5">
    <name type="scientific">Helcobacillus massiliensis</name>
    <dbReference type="NCBI Taxonomy" id="521392"/>
    <lineage>
        <taxon>Bacteria</taxon>
        <taxon>Bacillati</taxon>
        <taxon>Actinomycetota</taxon>
        <taxon>Actinomycetes</taxon>
        <taxon>Micrococcales</taxon>
        <taxon>Dermabacteraceae</taxon>
        <taxon>Helcobacillus</taxon>
    </lineage>
</organism>
<evidence type="ECO:0000256" key="2">
    <source>
        <dbReference type="ARBA" id="ARBA00022679"/>
    </source>
</evidence>
<evidence type="ECO:0000313" key="4">
    <source>
        <dbReference type="EMBL" id="MBB3021961.1"/>
    </source>
</evidence>
<dbReference type="AlphaFoldDB" id="A0A839QVC7"/>
<dbReference type="PANTHER" id="PTHR12526:SF622">
    <property type="entry name" value="GLYCOSYLTRANSFERASE (GROUP I)"/>
    <property type="match status" value="1"/>
</dbReference>
<protein>
    <submittedName>
        <fullName evidence="4">Glycosyltransferase involved in cell wall biosynthesis</fullName>
    </submittedName>
</protein>
<name>A0A839QVC7_9MICO</name>
<dbReference type="EMBL" id="JACHWP010000001">
    <property type="protein sequence ID" value="MBB3021961.1"/>
    <property type="molecule type" value="Genomic_DNA"/>
</dbReference>
<dbReference type="Proteomes" id="UP000568050">
    <property type="component" value="Unassembled WGS sequence"/>
</dbReference>
<keyword evidence="5" id="KW-1185">Reference proteome</keyword>
<dbReference type="GO" id="GO:0016757">
    <property type="term" value="F:glycosyltransferase activity"/>
    <property type="evidence" value="ECO:0007669"/>
    <property type="project" value="UniProtKB-KW"/>
</dbReference>
<dbReference type="SUPFAM" id="SSF53756">
    <property type="entry name" value="UDP-Glycosyltransferase/glycogen phosphorylase"/>
    <property type="match status" value="1"/>
</dbReference>
<gene>
    <name evidence="4" type="ORF">FHX50_000209</name>
</gene>
<dbReference type="Gene3D" id="3.40.50.2000">
    <property type="entry name" value="Glycogen Phosphorylase B"/>
    <property type="match status" value="2"/>
</dbReference>
<keyword evidence="1" id="KW-0328">Glycosyltransferase</keyword>
<evidence type="ECO:0000313" key="5">
    <source>
        <dbReference type="Proteomes" id="UP000568050"/>
    </source>
</evidence>
<evidence type="ECO:0000256" key="1">
    <source>
        <dbReference type="ARBA" id="ARBA00022676"/>
    </source>
</evidence>
<dbReference type="InterPro" id="IPR028098">
    <property type="entry name" value="Glyco_trans_4-like_N"/>
</dbReference>